<dbReference type="InterPro" id="IPR021244">
    <property type="entry name" value="DUF2802"/>
</dbReference>
<keyword evidence="2" id="KW-0472">Membrane</keyword>
<evidence type="ECO:0000256" key="2">
    <source>
        <dbReference type="SAM" id="Phobius"/>
    </source>
</evidence>
<reference evidence="3" key="1">
    <citation type="submission" date="2018-06" db="EMBL/GenBank/DDBJ databases">
        <authorList>
            <person name="Zhirakovskaya E."/>
        </authorList>
    </citation>
    <scope>NUCLEOTIDE SEQUENCE</scope>
</reference>
<feature type="transmembrane region" description="Helical" evidence="2">
    <location>
        <begin position="6"/>
        <end position="27"/>
    </location>
</feature>
<protein>
    <recommendedName>
        <fullName evidence="4">DUF2802 domain-containing protein</fullName>
    </recommendedName>
</protein>
<keyword evidence="2" id="KW-0812">Transmembrane</keyword>
<dbReference type="Pfam" id="PF10975">
    <property type="entry name" value="DUF2802"/>
    <property type="match status" value="1"/>
</dbReference>
<evidence type="ECO:0000256" key="1">
    <source>
        <dbReference type="SAM" id="Coils"/>
    </source>
</evidence>
<name>A0A3B1BAQ0_9ZZZZ</name>
<proteinExistence type="predicted"/>
<evidence type="ECO:0000313" key="3">
    <source>
        <dbReference type="EMBL" id="VAX03375.1"/>
    </source>
</evidence>
<keyword evidence="1" id="KW-0175">Coiled coil</keyword>
<organism evidence="3">
    <name type="scientific">hydrothermal vent metagenome</name>
    <dbReference type="NCBI Taxonomy" id="652676"/>
    <lineage>
        <taxon>unclassified sequences</taxon>
        <taxon>metagenomes</taxon>
        <taxon>ecological metagenomes</taxon>
    </lineage>
</organism>
<dbReference type="EMBL" id="UOFU01000322">
    <property type="protein sequence ID" value="VAX03375.1"/>
    <property type="molecule type" value="Genomic_DNA"/>
</dbReference>
<accession>A0A3B1BAQ0</accession>
<evidence type="ECO:0008006" key="4">
    <source>
        <dbReference type="Google" id="ProtNLM"/>
    </source>
</evidence>
<sequence>MLSVSFDVFAIAGLVTALGALLFAYSANGRLRARLEKQQDTLKILQADVAVMCSGTVKLGEHLAQHEQRLQMLGRRQDELELHEPSGDNYRHAARLMGKGVELEEVMEDCGLARGEAELLVLAQKLEKAS</sequence>
<feature type="coiled-coil region" evidence="1">
    <location>
        <begin position="28"/>
        <end position="83"/>
    </location>
</feature>
<gene>
    <name evidence="3" type="ORF">MNBD_GAMMA20-207</name>
</gene>
<dbReference type="AlphaFoldDB" id="A0A3B1BAQ0"/>
<keyword evidence="2" id="KW-1133">Transmembrane helix</keyword>